<evidence type="ECO:0000256" key="2">
    <source>
        <dbReference type="ARBA" id="ARBA00013017"/>
    </source>
</evidence>
<proteinExistence type="inferred from homology"/>
<evidence type="ECO:0000313" key="10">
    <source>
        <dbReference type="Proteomes" id="UP000694843"/>
    </source>
</evidence>
<evidence type="ECO:0000256" key="8">
    <source>
        <dbReference type="SAM" id="MobiDB-lite"/>
    </source>
</evidence>
<protein>
    <recommendedName>
        <fullName evidence="2">thioredoxin-dependent peroxiredoxin</fullName>
        <ecNumber evidence="2">1.11.1.24</ecNumber>
    </recommendedName>
</protein>
<gene>
    <name evidence="11" type="primary">LOC108673306</name>
</gene>
<evidence type="ECO:0000256" key="1">
    <source>
        <dbReference type="ARBA" id="ARBA00009796"/>
    </source>
</evidence>
<accession>A0A8B7NUE6</accession>
<comment type="similarity">
    <text evidence="1">Belongs to the peroxiredoxin family. AhpC/Prx1 subfamily.</text>
</comment>
<dbReference type="Proteomes" id="UP000694843">
    <property type="component" value="Unplaced"/>
</dbReference>
<dbReference type="EC" id="1.11.1.24" evidence="2"/>
<evidence type="ECO:0000256" key="3">
    <source>
        <dbReference type="ARBA" id="ARBA00022559"/>
    </source>
</evidence>
<feature type="region of interest" description="Disordered" evidence="8">
    <location>
        <begin position="1"/>
        <end position="44"/>
    </location>
</feature>
<keyword evidence="4" id="KW-0049">Antioxidant</keyword>
<dbReference type="PANTHER" id="PTHR10681">
    <property type="entry name" value="THIOREDOXIN PEROXIDASE"/>
    <property type="match status" value="1"/>
</dbReference>
<dbReference type="PANTHER" id="PTHR10681:SF171">
    <property type="entry name" value="PEROXIREDOXIN 4"/>
    <property type="match status" value="1"/>
</dbReference>
<keyword evidence="5" id="KW-0560">Oxidoreductase</keyword>
<keyword evidence="10" id="KW-1185">Reference proteome</keyword>
<comment type="catalytic activity">
    <reaction evidence="7">
        <text>a hydroperoxide + [thioredoxin]-dithiol = an alcohol + [thioredoxin]-disulfide + H2O</text>
        <dbReference type="Rhea" id="RHEA:62620"/>
        <dbReference type="Rhea" id="RHEA-COMP:10698"/>
        <dbReference type="Rhea" id="RHEA-COMP:10700"/>
        <dbReference type="ChEBI" id="CHEBI:15377"/>
        <dbReference type="ChEBI" id="CHEBI:29950"/>
        <dbReference type="ChEBI" id="CHEBI:30879"/>
        <dbReference type="ChEBI" id="CHEBI:35924"/>
        <dbReference type="ChEBI" id="CHEBI:50058"/>
        <dbReference type="EC" id="1.11.1.24"/>
    </reaction>
</comment>
<evidence type="ECO:0000256" key="6">
    <source>
        <dbReference type="ARBA" id="ARBA00023284"/>
    </source>
</evidence>
<dbReference type="Gene3D" id="3.40.30.10">
    <property type="entry name" value="Glutaredoxin"/>
    <property type="match status" value="1"/>
</dbReference>
<feature type="domain" description="Alkyl hydroperoxide reductase subunit C/ Thiol specific antioxidant" evidence="9">
    <location>
        <begin position="75"/>
        <end position="195"/>
    </location>
</feature>
<dbReference type="InterPro" id="IPR036249">
    <property type="entry name" value="Thioredoxin-like_sf"/>
</dbReference>
<keyword evidence="3" id="KW-0575">Peroxidase</keyword>
<dbReference type="GO" id="GO:0045454">
    <property type="term" value="P:cell redox homeostasis"/>
    <property type="evidence" value="ECO:0007669"/>
    <property type="project" value="TreeGrafter"/>
</dbReference>
<dbReference type="RefSeq" id="XP_018016596.1">
    <property type="nucleotide sequence ID" value="XM_018161107.2"/>
</dbReference>
<organism evidence="10 11">
    <name type="scientific">Hyalella azteca</name>
    <name type="common">Amphipod</name>
    <dbReference type="NCBI Taxonomy" id="294128"/>
    <lineage>
        <taxon>Eukaryota</taxon>
        <taxon>Metazoa</taxon>
        <taxon>Ecdysozoa</taxon>
        <taxon>Arthropoda</taxon>
        <taxon>Crustacea</taxon>
        <taxon>Multicrustacea</taxon>
        <taxon>Malacostraca</taxon>
        <taxon>Eumalacostraca</taxon>
        <taxon>Peracarida</taxon>
        <taxon>Amphipoda</taxon>
        <taxon>Senticaudata</taxon>
        <taxon>Talitrida</taxon>
        <taxon>Talitroidea</taxon>
        <taxon>Hyalellidae</taxon>
        <taxon>Hyalella</taxon>
    </lineage>
</organism>
<evidence type="ECO:0000256" key="4">
    <source>
        <dbReference type="ARBA" id="ARBA00022862"/>
    </source>
</evidence>
<dbReference type="Pfam" id="PF00578">
    <property type="entry name" value="AhpC-TSA"/>
    <property type="match status" value="1"/>
</dbReference>
<dbReference type="GO" id="GO:0005829">
    <property type="term" value="C:cytosol"/>
    <property type="evidence" value="ECO:0007669"/>
    <property type="project" value="TreeGrafter"/>
</dbReference>
<dbReference type="GeneID" id="108673306"/>
<evidence type="ECO:0000256" key="7">
    <source>
        <dbReference type="ARBA" id="ARBA00049091"/>
    </source>
</evidence>
<evidence type="ECO:0000313" key="11">
    <source>
        <dbReference type="RefSeq" id="XP_018016596.1"/>
    </source>
</evidence>
<reference evidence="11" key="1">
    <citation type="submission" date="2025-08" db="UniProtKB">
        <authorList>
            <consortium name="RefSeq"/>
        </authorList>
    </citation>
    <scope>IDENTIFICATION</scope>
    <source>
        <tissue evidence="11">Whole organism</tissue>
    </source>
</reference>
<keyword evidence="6" id="KW-0676">Redox-active center</keyword>
<dbReference type="GO" id="GO:0042744">
    <property type="term" value="P:hydrogen peroxide catabolic process"/>
    <property type="evidence" value="ECO:0007669"/>
    <property type="project" value="TreeGrafter"/>
</dbReference>
<dbReference type="KEGG" id="hazt:108673306"/>
<name>A0A8B7NUE6_HYAAZ</name>
<sequence length="223" mass="24172">MSNSGLKRFVEVAQSQRQASKIQRKDEGPVPPRASSFSKSPQTHKTNLPEAMVLMTPGMHLPPLSAPAYVNGQILPSVSLSSLSNEGLNWTCLVFYAHDFDPKNGGSVISECYLSHRWFSFIGCSIVLCSTDSCYAHLAWMKALKALGTIAFYPVPDIPMLGDTSHVVARACGMLNTSEGVARTGLILVDPALSVHKVIVSDDIRAGLFTAKCYLTVTTRHGF</sequence>
<dbReference type="GO" id="GO:0033554">
    <property type="term" value="P:cellular response to stress"/>
    <property type="evidence" value="ECO:0007669"/>
    <property type="project" value="TreeGrafter"/>
</dbReference>
<dbReference type="SUPFAM" id="SSF52833">
    <property type="entry name" value="Thioredoxin-like"/>
    <property type="match status" value="1"/>
</dbReference>
<feature type="compositionally biased region" description="Polar residues" evidence="8">
    <location>
        <begin position="35"/>
        <end position="44"/>
    </location>
</feature>
<dbReference type="GO" id="GO:0006979">
    <property type="term" value="P:response to oxidative stress"/>
    <property type="evidence" value="ECO:0007669"/>
    <property type="project" value="TreeGrafter"/>
</dbReference>
<dbReference type="GO" id="GO:0008379">
    <property type="term" value="F:thioredoxin peroxidase activity"/>
    <property type="evidence" value="ECO:0007669"/>
    <property type="project" value="TreeGrafter"/>
</dbReference>
<dbReference type="InterPro" id="IPR000866">
    <property type="entry name" value="AhpC/TSA"/>
</dbReference>
<evidence type="ECO:0000259" key="9">
    <source>
        <dbReference type="Pfam" id="PF00578"/>
    </source>
</evidence>
<evidence type="ECO:0000256" key="5">
    <source>
        <dbReference type="ARBA" id="ARBA00023002"/>
    </source>
</evidence>
<dbReference type="InterPro" id="IPR050217">
    <property type="entry name" value="Peroxiredoxin"/>
</dbReference>
<dbReference type="OrthoDB" id="185659at2759"/>
<dbReference type="AlphaFoldDB" id="A0A8B7NUE6"/>